<evidence type="ECO:0000259" key="1">
    <source>
        <dbReference type="Pfam" id="PF13474"/>
    </source>
</evidence>
<feature type="domain" description="SnoaL-like" evidence="1">
    <location>
        <begin position="13"/>
        <end position="133"/>
    </location>
</feature>
<dbReference type="InterPro" id="IPR032710">
    <property type="entry name" value="NTF2-like_dom_sf"/>
</dbReference>
<accession>A0A3S0XNS1</accession>
<evidence type="ECO:0000313" key="2">
    <source>
        <dbReference type="EMBL" id="RUR73525.1"/>
    </source>
</evidence>
<dbReference type="PANTHER" id="PTHR34957">
    <property type="entry name" value="NUCLEAR TRANSPORT FACTOR 2 (NTF2) FAMILY PROTEIN"/>
    <property type="match status" value="1"/>
</dbReference>
<dbReference type="Pfam" id="PF13474">
    <property type="entry name" value="SnoaL_3"/>
    <property type="match status" value="1"/>
</dbReference>
<dbReference type="PANTHER" id="PTHR34957:SF1">
    <property type="entry name" value="NUCLEAR TRANSPORT FACTOR 2 (NTF2) FAMILY PROTEIN"/>
    <property type="match status" value="1"/>
</dbReference>
<dbReference type="EMBL" id="RSCJ01000035">
    <property type="protein sequence ID" value="RUR73525.1"/>
    <property type="molecule type" value="Genomic_DNA"/>
</dbReference>
<gene>
    <name evidence="2" type="ORF">PCC6912_56960</name>
</gene>
<sequence>MTNHLKMTNISDVLAVNDAFYRAFEKKDIEAMSVVWSQGTASLCVHPGWNILRGWKEIRTSWEKIFKNTPYIEINRDIIATEVRENVAYIVLLENVMQVINGRKMEARSLATNVFELLGGKWYLVHHHASPIVR</sequence>
<dbReference type="Gene3D" id="3.10.450.50">
    <property type="match status" value="1"/>
</dbReference>
<evidence type="ECO:0000313" key="3">
    <source>
        <dbReference type="Proteomes" id="UP000268857"/>
    </source>
</evidence>
<dbReference type="AlphaFoldDB" id="A0A3S0XNS1"/>
<organism evidence="2 3">
    <name type="scientific">Chlorogloeopsis fritschii PCC 6912</name>
    <dbReference type="NCBI Taxonomy" id="211165"/>
    <lineage>
        <taxon>Bacteria</taxon>
        <taxon>Bacillati</taxon>
        <taxon>Cyanobacteriota</taxon>
        <taxon>Cyanophyceae</taxon>
        <taxon>Nostocales</taxon>
        <taxon>Chlorogloeopsidaceae</taxon>
        <taxon>Chlorogloeopsis</taxon>
    </lineage>
</organism>
<keyword evidence="3" id="KW-1185">Reference proteome</keyword>
<comment type="caution">
    <text evidence="2">The sequence shown here is derived from an EMBL/GenBank/DDBJ whole genome shotgun (WGS) entry which is preliminary data.</text>
</comment>
<dbReference type="STRING" id="211165.GCA_000317285_01211"/>
<dbReference type="SUPFAM" id="SSF54427">
    <property type="entry name" value="NTF2-like"/>
    <property type="match status" value="1"/>
</dbReference>
<dbReference type="Proteomes" id="UP000268857">
    <property type="component" value="Unassembled WGS sequence"/>
</dbReference>
<proteinExistence type="predicted"/>
<name>A0A3S0XNS1_CHLFR</name>
<reference evidence="2 3" key="1">
    <citation type="journal article" date="2019" name="Genome Biol. Evol.">
        <title>Day and night: Metabolic profiles and evolutionary relationships of six axenic non-marine cyanobacteria.</title>
        <authorList>
            <person name="Will S.E."/>
            <person name="Henke P."/>
            <person name="Boedeker C."/>
            <person name="Huang S."/>
            <person name="Brinkmann H."/>
            <person name="Rohde M."/>
            <person name="Jarek M."/>
            <person name="Friedl T."/>
            <person name="Seufert S."/>
            <person name="Schumacher M."/>
            <person name="Overmann J."/>
            <person name="Neumann-Schaal M."/>
            <person name="Petersen J."/>
        </authorList>
    </citation>
    <scope>NUCLEOTIDE SEQUENCE [LARGE SCALE GENOMIC DNA]</scope>
    <source>
        <strain evidence="2 3">PCC 6912</strain>
    </source>
</reference>
<protein>
    <recommendedName>
        <fullName evidence="1">SnoaL-like domain-containing protein</fullName>
    </recommendedName>
</protein>
<dbReference type="InterPro" id="IPR037401">
    <property type="entry name" value="SnoaL-like"/>
</dbReference>